<protein>
    <submittedName>
        <fullName evidence="2">NADPH:quinone reductase-like Zn-dependent oxidoreductase</fullName>
    </submittedName>
</protein>
<dbReference type="InterPro" id="IPR013149">
    <property type="entry name" value="ADH-like_C"/>
</dbReference>
<dbReference type="InterPro" id="IPR011032">
    <property type="entry name" value="GroES-like_sf"/>
</dbReference>
<evidence type="ECO:0000313" key="3">
    <source>
        <dbReference type="Proteomes" id="UP001225356"/>
    </source>
</evidence>
<feature type="domain" description="Enoyl reductase (ER)" evidence="1">
    <location>
        <begin position="21"/>
        <end position="349"/>
    </location>
</feature>
<reference evidence="2 3" key="1">
    <citation type="submission" date="2023-07" db="EMBL/GenBank/DDBJ databases">
        <title>Sequencing the genomes of 1000 actinobacteria strains.</title>
        <authorList>
            <person name="Klenk H.-P."/>
        </authorList>
    </citation>
    <scope>NUCLEOTIDE SEQUENCE [LARGE SCALE GENOMIC DNA]</scope>
    <source>
        <strain evidence="2 3">DSM 46740</strain>
    </source>
</reference>
<gene>
    <name evidence="2" type="ORF">J2853_003658</name>
</gene>
<dbReference type="Pfam" id="PF00107">
    <property type="entry name" value="ADH_zinc_N"/>
    <property type="match status" value="1"/>
</dbReference>
<evidence type="ECO:0000313" key="2">
    <source>
        <dbReference type="EMBL" id="MDP9844447.1"/>
    </source>
</evidence>
<dbReference type="InterPro" id="IPR036291">
    <property type="entry name" value="NAD(P)-bd_dom_sf"/>
</dbReference>
<accession>A0ABT9QCQ2</accession>
<dbReference type="InterPro" id="IPR020843">
    <property type="entry name" value="ER"/>
</dbReference>
<dbReference type="InterPro" id="IPR013154">
    <property type="entry name" value="ADH-like_N"/>
</dbReference>
<sequence length="352" mass="38568">MNAQTAQGRTTMRSYRLEKLGHLDGIVPREEPIPTPEPTDILVRVHAVSLNRRDALILHERYPLPSAPGVVPISDGAGEVVAVGREVTRFKVGDRIVSGYWPRWHDGRLKPEFLDQFGCTLDGMLTEYVLLDQQWAVHVPDHLSWEEAATLPCAGVTAWNSIVGGEPLRPGQTVLTLGTGSVSLFALQFAKMLGCRVISTTSSEIKAGKLKELGADHVINYVDTPEWGQAVRELTEGRGADLIVETNGPATIEQSVRAAALYGQIVLLSVSDPTGRHRSHIEISGEAYGSALATIRRIFVGNRADHEAMNQAITAHHLRPVIDRVFGFADTHDAFTYYLGSEPFGKVIIRID</sequence>
<proteinExistence type="predicted"/>
<dbReference type="InterPro" id="IPR052711">
    <property type="entry name" value="Zinc_ADH-like"/>
</dbReference>
<dbReference type="Gene3D" id="3.40.50.720">
    <property type="entry name" value="NAD(P)-binding Rossmann-like Domain"/>
    <property type="match status" value="1"/>
</dbReference>
<dbReference type="PANTHER" id="PTHR45033">
    <property type="match status" value="1"/>
</dbReference>
<dbReference type="RefSeq" id="WP_307559313.1">
    <property type="nucleotide sequence ID" value="NZ_JAUSQU010000001.1"/>
</dbReference>
<dbReference type="Gene3D" id="3.90.180.10">
    <property type="entry name" value="Medium-chain alcohol dehydrogenases, catalytic domain"/>
    <property type="match status" value="1"/>
</dbReference>
<keyword evidence="3" id="KW-1185">Reference proteome</keyword>
<name>A0ABT9QCQ2_9ACTN</name>
<dbReference type="SUPFAM" id="SSF51735">
    <property type="entry name" value="NAD(P)-binding Rossmann-fold domains"/>
    <property type="match status" value="1"/>
</dbReference>
<dbReference type="CDD" id="cd08276">
    <property type="entry name" value="MDR7"/>
    <property type="match status" value="1"/>
</dbReference>
<dbReference type="EMBL" id="JAUSQU010000001">
    <property type="protein sequence ID" value="MDP9844447.1"/>
    <property type="molecule type" value="Genomic_DNA"/>
</dbReference>
<dbReference type="Proteomes" id="UP001225356">
    <property type="component" value="Unassembled WGS sequence"/>
</dbReference>
<dbReference type="SMART" id="SM00829">
    <property type="entry name" value="PKS_ER"/>
    <property type="match status" value="1"/>
</dbReference>
<organism evidence="2 3">
    <name type="scientific">Streptosporangium lutulentum</name>
    <dbReference type="NCBI Taxonomy" id="1461250"/>
    <lineage>
        <taxon>Bacteria</taxon>
        <taxon>Bacillati</taxon>
        <taxon>Actinomycetota</taxon>
        <taxon>Actinomycetes</taxon>
        <taxon>Streptosporangiales</taxon>
        <taxon>Streptosporangiaceae</taxon>
        <taxon>Streptosporangium</taxon>
    </lineage>
</organism>
<evidence type="ECO:0000259" key="1">
    <source>
        <dbReference type="SMART" id="SM00829"/>
    </source>
</evidence>
<comment type="caution">
    <text evidence="2">The sequence shown here is derived from an EMBL/GenBank/DDBJ whole genome shotgun (WGS) entry which is preliminary data.</text>
</comment>
<dbReference type="SUPFAM" id="SSF50129">
    <property type="entry name" value="GroES-like"/>
    <property type="match status" value="1"/>
</dbReference>
<dbReference type="PANTHER" id="PTHR45033:SF2">
    <property type="entry name" value="ZINC-TYPE ALCOHOL DEHYDROGENASE-LIKE PROTEIN C1773.06C"/>
    <property type="match status" value="1"/>
</dbReference>
<dbReference type="Pfam" id="PF08240">
    <property type="entry name" value="ADH_N"/>
    <property type="match status" value="1"/>
</dbReference>